<dbReference type="Pfam" id="PF05699">
    <property type="entry name" value="Dimer_Tnp_hAT"/>
    <property type="match status" value="1"/>
</dbReference>
<dbReference type="Proteomes" id="UP000789405">
    <property type="component" value="Unassembled WGS sequence"/>
</dbReference>
<name>A0A9N9J4G8_9GLOM</name>
<dbReference type="InterPro" id="IPR012337">
    <property type="entry name" value="RNaseH-like_sf"/>
</dbReference>
<evidence type="ECO:0000313" key="3">
    <source>
        <dbReference type="EMBL" id="CAG8762242.1"/>
    </source>
</evidence>
<organism evidence="3 4">
    <name type="scientific">Dentiscutata erythropus</name>
    <dbReference type="NCBI Taxonomy" id="1348616"/>
    <lineage>
        <taxon>Eukaryota</taxon>
        <taxon>Fungi</taxon>
        <taxon>Fungi incertae sedis</taxon>
        <taxon>Mucoromycota</taxon>
        <taxon>Glomeromycotina</taxon>
        <taxon>Glomeromycetes</taxon>
        <taxon>Diversisporales</taxon>
        <taxon>Gigasporaceae</taxon>
        <taxon>Dentiscutata</taxon>
    </lineage>
</organism>
<gene>
    <name evidence="3" type="ORF">DERYTH_LOCUS17926</name>
</gene>
<dbReference type="InterPro" id="IPR008906">
    <property type="entry name" value="HATC_C_dom"/>
</dbReference>
<dbReference type="AlphaFoldDB" id="A0A9N9J4G8"/>
<evidence type="ECO:0000313" key="4">
    <source>
        <dbReference type="Proteomes" id="UP000789405"/>
    </source>
</evidence>
<reference evidence="3" key="1">
    <citation type="submission" date="2021-06" db="EMBL/GenBank/DDBJ databases">
        <authorList>
            <person name="Kallberg Y."/>
            <person name="Tangrot J."/>
            <person name="Rosling A."/>
        </authorList>
    </citation>
    <scope>NUCLEOTIDE SEQUENCE</scope>
    <source>
        <strain evidence="3">MA453B</strain>
    </source>
</reference>
<dbReference type="SUPFAM" id="SSF53098">
    <property type="entry name" value="Ribonuclease H-like"/>
    <property type="match status" value="1"/>
</dbReference>
<evidence type="ECO:0000256" key="1">
    <source>
        <dbReference type="SAM" id="MobiDB-lite"/>
    </source>
</evidence>
<protein>
    <submittedName>
        <fullName evidence="3">14810_t:CDS:1</fullName>
    </submittedName>
</protein>
<evidence type="ECO:0000259" key="2">
    <source>
        <dbReference type="Pfam" id="PF05699"/>
    </source>
</evidence>
<dbReference type="EMBL" id="CAJVPY010017498">
    <property type="protein sequence ID" value="CAG8762242.1"/>
    <property type="molecule type" value="Genomic_DNA"/>
</dbReference>
<feature type="domain" description="HAT C-terminal dimerisation" evidence="2">
    <location>
        <begin position="341"/>
        <end position="407"/>
    </location>
</feature>
<feature type="compositionally biased region" description="Basic and acidic residues" evidence="1">
    <location>
        <begin position="97"/>
        <end position="112"/>
    </location>
</feature>
<sequence length="539" mass="63106">MNPFPAMMLASSTTSQPKKHGGGKGRHYLTEYIITTDEYVNPQKPNDKYCYCLACHEINSEKVKIVNRKKLVKNHLKKCIYFMRKVGGKEQVDNILNKEESEESSTKKLRLDYEDESSDENKSLTTSKVESKKIDHFLAQDKSVIEHYRWLNPHLVLPSRKQLAGRILKSATETNKSYIQDKAQTISSNKSSALYLPDNICKIINNELWWSQLQELSQLLLPYCACLNKLQCDKARLYEVVHCVSYLIKLYKGYSNQNFATNMIKRLEHRWNSWEQPLLLLSFLLHPKYGISVFSSINEQLYFQLSDWLIYYYCAWFDNEPHTLLPELEKYRKGEKPFTERVTNQFNNNIMGYWEYCTTSAKELGKVACHIFGICVNSASVERLFSCMGWLHNKSRSRLKPQKVLHMSQLRATMNRHNRLKEIELSIKQYKQNNVALPILKENESDDVFIVDNDSDDEAEEVNEENEVISIDNWNKIIQQWVNMISEEEEDEIDLTVGEDNVDRIICDTDHPAINNDAKWKLETLFKDNIPDPEFIYNL</sequence>
<keyword evidence="4" id="KW-1185">Reference proteome</keyword>
<accession>A0A9N9J4G8</accession>
<feature type="region of interest" description="Disordered" evidence="1">
    <location>
        <begin position="1"/>
        <end position="24"/>
    </location>
</feature>
<comment type="caution">
    <text evidence="3">The sequence shown here is derived from an EMBL/GenBank/DDBJ whole genome shotgun (WGS) entry which is preliminary data.</text>
</comment>
<feature type="region of interest" description="Disordered" evidence="1">
    <location>
        <begin position="97"/>
        <end position="124"/>
    </location>
</feature>
<proteinExistence type="predicted"/>
<dbReference type="GO" id="GO:0046983">
    <property type="term" value="F:protein dimerization activity"/>
    <property type="evidence" value="ECO:0007669"/>
    <property type="project" value="InterPro"/>
</dbReference>
<dbReference type="OrthoDB" id="2425600at2759"/>